<feature type="coiled-coil region" evidence="6">
    <location>
        <begin position="935"/>
        <end position="973"/>
    </location>
</feature>
<dbReference type="GO" id="GO:0005525">
    <property type="term" value="F:GTP binding"/>
    <property type="evidence" value="ECO:0007669"/>
    <property type="project" value="UniProtKB-KW"/>
</dbReference>
<comment type="subcellular location">
    <subcellularLocation>
        <location evidence="1">Membrane</location>
    </subcellularLocation>
</comment>
<comment type="caution">
    <text evidence="8">The sequence shown here is derived from an EMBL/GenBank/DDBJ whole genome shotgun (WGS) entry which is preliminary data.</text>
</comment>
<feature type="domain" description="Dynamin N-terminal" evidence="7">
    <location>
        <begin position="634"/>
        <end position="860"/>
    </location>
</feature>
<dbReference type="Gene3D" id="3.40.50.300">
    <property type="entry name" value="P-loop containing nucleotide triphosphate hydrolases"/>
    <property type="match status" value="2"/>
</dbReference>
<dbReference type="Proteomes" id="UP000185568">
    <property type="component" value="Unassembled WGS sequence"/>
</dbReference>
<gene>
    <name evidence="8" type="ORF">BTO30_04310</name>
</gene>
<evidence type="ECO:0000313" key="9">
    <source>
        <dbReference type="Proteomes" id="UP000185568"/>
    </source>
</evidence>
<proteinExistence type="predicted"/>
<keyword evidence="3" id="KW-0378">Hydrolase</keyword>
<dbReference type="PANTHER" id="PTHR10465:SF0">
    <property type="entry name" value="SARCALUMENIN"/>
    <property type="match status" value="1"/>
</dbReference>
<keyword evidence="5" id="KW-0472">Membrane</keyword>
<evidence type="ECO:0000259" key="7">
    <source>
        <dbReference type="Pfam" id="PF00350"/>
    </source>
</evidence>
<evidence type="ECO:0000256" key="2">
    <source>
        <dbReference type="ARBA" id="ARBA00022741"/>
    </source>
</evidence>
<keyword evidence="9" id="KW-1185">Reference proteome</keyword>
<accession>A0A1Q8Q783</accession>
<keyword evidence="2" id="KW-0547">Nucleotide-binding</keyword>
<reference evidence="8 9" key="1">
    <citation type="submission" date="2016-12" db="EMBL/GenBank/DDBJ databases">
        <title>Domibacillus antri genome sequencing.</title>
        <authorList>
            <person name="Verma A."/>
            <person name="Krishnamurthi S."/>
        </authorList>
    </citation>
    <scope>NUCLEOTIDE SEQUENCE [LARGE SCALE GENOMIC DNA]</scope>
    <source>
        <strain evidence="8 9">XD80</strain>
    </source>
</reference>
<evidence type="ECO:0000256" key="1">
    <source>
        <dbReference type="ARBA" id="ARBA00004370"/>
    </source>
</evidence>
<evidence type="ECO:0000256" key="6">
    <source>
        <dbReference type="SAM" id="Coils"/>
    </source>
</evidence>
<dbReference type="GO" id="GO:0016020">
    <property type="term" value="C:membrane"/>
    <property type="evidence" value="ECO:0007669"/>
    <property type="project" value="UniProtKB-SubCell"/>
</dbReference>
<dbReference type="InterPro" id="IPR027094">
    <property type="entry name" value="Mitofusin_fam"/>
</dbReference>
<evidence type="ECO:0000256" key="3">
    <source>
        <dbReference type="ARBA" id="ARBA00022801"/>
    </source>
</evidence>
<dbReference type="InterPro" id="IPR027417">
    <property type="entry name" value="P-loop_NTPase"/>
</dbReference>
<evidence type="ECO:0000256" key="5">
    <source>
        <dbReference type="ARBA" id="ARBA00023136"/>
    </source>
</evidence>
<keyword evidence="4" id="KW-0342">GTP-binding</keyword>
<evidence type="ECO:0000256" key="4">
    <source>
        <dbReference type="ARBA" id="ARBA00023134"/>
    </source>
</evidence>
<dbReference type="Pfam" id="PF00350">
    <property type="entry name" value="Dynamin_N"/>
    <property type="match status" value="2"/>
</dbReference>
<dbReference type="InterPro" id="IPR045063">
    <property type="entry name" value="Dynamin_N"/>
</dbReference>
<dbReference type="PANTHER" id="PTHR10465">
    <property type="entry name" value="TRANSMEMBRANE GTPASE FZO1"/>
    <property type="match status" value="1"/>
</dbReference>
<dbReference type="CDD" id="cd09912">
    <property type="entry name" value="DLP_2"/>
    <property type="match status" value="2"/>
</dbReference>
<dbReference type="AlphaFoldDB" id="A0A1Q8Q783"/>
<organism evidence="8 9">
    <name type="scientific">Domibacillus antri</name>
    <dbReference type="NCBI Taxonomy" id="1714264"/>
    <lineage>
        <taxon>Bacteria</taxon>
        <taxon>Bacillati</taxon>
        <taxon>Bacillota</taxon>
        <taxon>Bacilli</taxon>
        <taxon>Bacillales</taxon>
        <taxon>Bacillaceae</taxon>
        <taxon>Domibacillus</taxon>
    </lineage>
</organism>
<dbReference type="GO" id="GO:0003924">
    <property type="term" value="F:GTPase activity"/>
    <property type="evidence" value="ECO:0007669"/>
    <property type="project" value="InterPro"/>
</dbReference>
<sequence>MEKVMGTSTARRTMETIRARTAHLYKQFIHNEDTERAEKAALFLRKLHDNEFIVAFCGHFSAGKSTMINELTGEALLPSSPIPTSANLVKIKPAKEDFAKIHYHNGRPLIFKAPYDIAHIKKFAKDGDDVASIEIGHASSQLPAEVTVMDTPGVDSTDDAHRISTESALHLADMVFYVMDYNHVQSELNFIYTKELLSHGVKLYLIINQIDKHKEEELSLDSFRQSVYDSFATWNVEPEAFFFTSLRKRDLPYNDFDEVKQLIHDSMANRESLSEQSAETMMNRLVHEHLEWMSEQQKEEKAAFEAIVSEAGTISIEEKESALRGELEKRDAAFWLKQYDQKRDDVLKNAILMPASTRELARSYLESTRPEFKVGMLFAKKKTEEERENRLAVLTADLKKQTEAQLEWHVRQVTASWLKESGLDDPSLALKAEELSVPVDASVITEAVKPGAGVTGDAVLNYSEAVAGLIKKRARAVSDGWKTEAAPVLTEQFEMEYKKLAADYRIWKERLAAKEKLEALDRERMTRETELNETIIAEDPDMPSIMGELIEKWRAEAEHASVYTGQEDMKEVRKEERSVEEAAAVEAVPAGDAEKTVKKLRHLAARLDGVPGFARFIDGAVQKAERLENRTYTIALFGAFSAGKSSFANALLGEKVLPVSPNPTTAAVNRIHPVADGKEHRTADVHLKTGFMMLADVNASLGLFDRHAASLDDAYNLVPDVLAANEGEGKEKIHLSFLRAFRAGYDDYKGQSGETMNVDLDTFKQYVADERKSCFVDSIDLYYDCDFTRLGITLVDTPGADSINARHTGVAFEYIKNSDVILFVTYYNHAFSKADREFLIQLGRVKDAFELDKMFFIINAIDLAADEEELNEVKTYVQDQLLQYGIRFPRLYGVSSMLAVEEASRGEWDHPQSGMEQFKEPFRTFLSNDLASMAVQSAEAEVERGVLQLEKLIETAKDNRDNRAQKKQELTDKWSRMKRAIDSEHTDVEKKRMTQELDELVYYIKQRVFYRFSDFFKESFNPAVLNGQGDVKQQLQKALNELLESVGYDLAQEMRATSIRVENHGVKLLQEKQARLINKAAMIEPELLLSSPEAPKLIIPEFDTAFTDAPREPFAKPLSLFKNARAFFEKNEKQVMMQELQTMIEALADVYLADQKETLQSNAFRLIDEGMERVKEAASLDVNEQFTAWMDVLEHSENIEAWELILRDIQSAS</sequence>
<dbReference type="EMBL" id="MSDU01000008">
    <property type="protein sequence ID" value="OLN23203.1"/>
    <property type="molecule type" value="Genomic_DNA"/>
</dbReference>
<feature type="domain" description="Dynamin N-terminal" evidence="7">
    <location>
        <begin position="54"/>
        <end position="208"/>
    </location>
</feature>
<protein>
    <recommendedName>
        <fullName evidence="7">Dynamin N-terminal domain-containing protein</fullName>
    </recommendedName>
</protein>
<evidence type="ECO:0000313" key="8">
    <source>
        <dbReference type="EMBL" id="OLN23203.1"/>
    </source>
</evidence>
<dbReference type="STRING" id="1714264.BTO30_04310"/>
<name>A0A1Q8Q783_9BACI</name>
<keyword evidence="6" id="KW-0175">Coiled coil</keyword>
<dbReference type="SUPFAM" id="SSF52540">
    <property type="entry name" value="P-loop containing nucleoside triphosphate hydrolases"/>
    <property type="match status" value="2"/>
</dbReference>